<dbReference type="KEGG" id="llh:I41_10220"/>
<dbReference type="Proteomes" id="UP000317909">
    <property type="component" value="Chromosome"/>
</dbReference>
<accession>A0A517TU03</accession>
<name>A0A517TU03_9BACT</name>
<dbReference type="Gene3D" id="3.10.180.10">
    <property type="entry name" value="2,3-Dihydroxybiphenyl 1,2-Dioxygenase, domain 1"/>
    <property type="match status" value="1"/>
</dbReference>
<dbReference type="AlphaFoldDB" id="A0A517TU03"/>
<dbReference type="OrthoDB" id="9803104at2"/>
<dbReference type="EMBL" id="CP036339">
    <property type="protein sequence ID" value="QDT71861.1"/>
    <property type="molecule type" value="Genomic_DNA"/>
</dbReference>
<dbReference type="RefSeq" id="WP_145431452.1">
    <property type="nucleotide sequence ID" value="NZ_CP036339.1"/>
</dbReference>
<evidence type="ECO:0008006" key="3">
    <source>
        <dbReference type="Google" id="ProtNLM"/>
    </source>
</evidence>
<proteinExistence type="predicted"/>
<organism evidence="1 2">
    <name type="scientific">Lacipirellula limnantheis</name>
    <dbReference type="NCBI Taxonomy" id="2528024"/>
    <lineage>
        <taxon>Bacteria</taxon>
        <taxon>Pseudomonadati</taxon>
        <taxon>Planctomycetota</taxon>
        <taxon>Planctomycetia</taxon>
        <taxon>Pirellulales</taxon>
        <taxon>Lacipirellulaceae</taxon>
        <taxon>Lacipirellula</taxon>
    </lineage>
</organism>
<reference evidence="1 2" key="1">
    <citation type="submission" date="2019-02" db="EMBL/GenBank/DDBJ databases">
        <title>Deep-cultivation of Planctomycetes and their phenomic and genomic characterization uncovers novel biology.</title>
        <authorList>
            <person name="Wiegand S."/>
            <person name="Jogler M."/>
            <person name="Boedeker C."/>
            <person name="Pinto D."/>
            <person name="Vollmers J."/>
            <person name="Rivas-Marin E."/>
            <person name="Kohn T."/>
            <person name="Peeters S.H."/>
            <person name="Heuer A."/>
            <person name="Rast P."/>
            <person name="Oberbeckmann S."/>
            <person name="Bunk B."/>
            <person name="Jeske O."/>
            <person name="Meyerdierks A."/>
            <person name="Storesund J.E."/>
            <person name="Kallscheuer N."/>
            <person name="Luecker S."/>
            <person name="Lage O.M."/>
            <person name="Pohl T."/>
            <person name="Merkel B.J."/>
            <person name="Hornburger P."/>
            <person name="Mueller R.-W."/>
            <person name="Bruemmer F."/>
            <person name="Labrenz M."/>
            <person name="Spormann A.M."/>
            <person name="Op den Camp H."/>
            <person name="Overmann J."/>
            <person name="Amann R."/>
            <person name="Jetten M.S.M."/>
            <person name="Mascher T."/>
            <person name="Medema M.H."/>
            <person name="Devos D.P."/>
            <person name="Kaster A.-K."/>
            <person name="Ovreas L."/>
            <person name="Rohde M."/>
            <person name="Galperin M.Y."/>
            <person name="Jogler C."/>
        </authorList>
    </citation>
    <scope>NUCLEOTIDE SEQUENCE [LARGE SCALE GENOMIC DNA]</scope>
    <source>
        <strain evidence="1 2">I41</strain>
    </source>
</reference>
<dbReference type="SUPFAM" id="SSF54593">
    <property type="entry name" value="Glyoxalase/Bleomycin resistance protein/Dihydroxybiphenyl dioxygenase"/>
    <property type="match status" value="1"/>
</dbReference>
<evidence type="ECO:0000313" key="2">
    <source>
        <dbReference type="Proteomes" id="UP000317909"/>
    </source>
</evidence>
<evidence type="ECO:0000313" key="1">
    <source>
        <dbReference type="EMBL" id="QDT71861.1"/>
    </source>
</evidence>
<gene>
    <name evidence="1" type="ORF">I41_10220</name>
</gene>
<protein>
    <recommendedName>
        <fullName evidence="3">Bleomycin resistance protein</fullName>
    </recommendedName>
</protein>
<keyword evidence="2" id="KW-1185">Reference proteome</keyword>
<sequence>MLMNLIPKIFYDRLEQGLDLFVNGLGFAVLHQDGDLAVVARDGAKAYIVASPEYAAKDRPEIAIETDDIAAVHREISARRPDLLHPNVPRVTQRPWGALEFACLDKTTVCVVFRQWPAATT</sequence>
<dbReference type="InterPro" id="IPR029068">
    <property type="entry name" value="Glyas_Bleomycin-R_OHBP_Dase"/>
</dbReference>